<dbReference type="Pfam" id="PF00953">
    <property type="entry name" value="Glycos_transf_4"/>
    <property type="match status" value="1"/>
</dbReference>
<feature type="transmembrane region" description="Helical" evidence="7">
    <location>
        <begin position="291"/>
        <end position="312"/>
    </location>
</feature>
<feature type="transmembrane region" description="Helical" evidence="7">
    <location>
        <begin position="97"/>
        <end position="114"/>
    </location>
</feature>
<keyword evidence="3 7" id="KW-0808">Transferase</keyword>
<dbReference type="GO" id="GO:0005886">
    <property type="term" value="C:plasma membrane"/>
    <property type="evidence" value="ECO:0007669"/>
    <property type="project" value="UniProtKB-SubCell"/>
</dbReference>
<feature type="transmembrane region" description="Helical" evidence="7">
    <location>
        <begin position="173"/>
        <end position="194"/>
    </location>
</feature>
<feature type="transmembrane region" description="Helical" evidence="7">
    <location>
        <begin position="69"/>
        <end position="91"/>
    </location>
</feature>
<evidence type="ECO:0000256" key="9">
    <source>
        <dbReference type="PIRSR" id="PIRSR600715-1"/>
    </source>
</evidence>
<dbReference type="CDD" id="cd06852">
    <property type="entry name" value="GT_MraY"/>
    <property type="match status" value="1"/>
</dbReference>
<keyword evidence="7" id="KW-0573">Peptidoglycan synthesis</keyword>
<name>A0A933MK25_UNCT6</name>
<feature type="transmembrane region" description="Helical" evidence="7">
    <location>
        <begin position="134"/>
        <end position="153"/>
    </location>
</feature>
<keyword evidence="7" id="KW-0132">Cell division</keyword>
<dbReference type="EC" id="2.7.8.13" evidence="7 8"/>
<comment type="catalytic activity">
    <reaction evidence="7">
        <text>UDP-N-acetyl-alpha-D-muramoyl-L-alanyl-gamma-D-glutamyl-meso-2,6-diaminopimeloyl-D-alanyl-D-alanine + di-trans,octa-cis-undecaprenyl phosphate = di-trans,octa-cis-undecaprenyl diphospho-N-acetyl-alpha-D-muramoyl-L-alanyl-D-glutamyl-meso-2,6-diaminopimeloyl-D-alanyl-D-alanine + UMP</text>
        <dbReference type="Rhea" id="RHEA:28386"/>
        <dbReference type="ChEBI" id="CHEBI:57865"/>
        <dbReference type="ChEBI" id="CHEBI:60392"/>
        <dbReference type="ChEBI" id="CHEBI:61386"/>
        <dbReference type="ChEBI" id="CHEBI:61387"/>
        <dbReference type="EC" id="2.7.8.13"/>
    </reaction>
</comment>
<dbReference type="GO" id="GO:0008963">
    <property type="term" value="F:phospho-N-acetylmuramoyl-pentapeptide-transferase activity"/>
    <property type="evidence" value="ECO:0007669"/>
    <property type="project" value="UniProtKB-UniRule"/>
</dbReference>
<comment type="similarity">
    <text evidence="2 7">Belongs to the glycosyltransferase 4 family. MraY subfamily.</text>
</comment>
<dbReference type="PROSITE" id="PS01347">
    <property type="entry name" value="MRAY_1"/>
    <property type="match status" value="1"/>
</dbReference>
<dbReference type="GO" id="GO:0046872">
    <property type="term" value="F:metal ion binding"/>
    <property type="evidence" value="ECO:0007669"/>
    <property type="project" value="UniProtKB-KW"/>
</dbReference>
<evidence type="ECO:0000256" key="1">
    <source>
        <dbReference type="ARBA" id="ARBA00004141"/>
    </source>
</evidence>
<evidence type="ECO:0000256" key="5">
    <source>
        <dbReference type="ARBA" id="ARBA00022989"/>
    </source>
</evidence>
<feature type="binding site" evidence="9">
    <location>
        <position position="193"/>
    </location>
    <ligand>
        <name>Mg(2+)</name>
        <dbReference type="ChEBI" id="CHEBI:18420"/>
    </ligand>
</feature>
<gene>
    <name evidence="7" type="primary">mraY</name>
    <name evidence="10" type="ORF">HY768_05035</name>
</gene>
<reference evidence="10" key="1">
    <citation type="submission" date="2020-07" db="EMBL/GenBank/DDBJ databases">
        <title>Huge and variable diversity of episymbiotic CPR bacteria and DPANN archaea in groundwater ecosystems.</title>
        <authorList>
            <person name="He C.Y."/>
            <person name="Keren R."/>
            <person name="Whittaker M."/>
            <person name="Farag I.F."/>
            <person name="Doudna J."/>
            <person name="Cate J.H.D."/>
            <person name="Banfield J.F."/>
        </authorList>
    </citation>
    <scope>NUCLEOTIDE SEQUENCE</scope>
    <source>
        <strain evidence="10">NC_groundwater_1520_Pr4_B-0.1um_53_5</strain>
    </source>
</reference>
<comment type="function">
    <text evidence="7">Catalyzes the initial step of the lipid cycle reactions in the biosynthesis of the cell wall peptidoglycan: transfers peptidoglycan precursor phospho-MurNAc-pentapeptide from UDP-MurNAc-pentapeptide onto the lipid carrier undecaprenyl phosphate, yielding undecaprenyl-pyrophosphoryl-MurNAc-pentapeptide, known as lipid I.</text>
</comment>
<evidence type="ECO:0000313" key="10">
    <source>
        <dbReference type="EMBL" id="MBI4726573.1"/>
    </source>
</evidence>
<sequence length="361" mass="39930">MLYYLFYPLAEQVHLFNLFRYITFRSASALVTALLISFLLGPLIIGWLKKLKIKDTGREDVPTEHQNKVGTPTMGGLIILAAIVIPVLLWADLSNRYIQISLAATIGLGLIGFYDDYLKVVKKNPKGLVGRKKLLGQFAAALLIAVYLRFFPLNPEYASKTSLLFFKNVFIDLAWFYIPCVTLVIVFTSNAVNLTDGLDGLAIGVFLFAAAAYAIMSYLTGNFKLAQYLNILFMRGSGELTVLCASMVGAAMGFLWYNAHPAEIFMGDTGSLALGGVIGTVSVLIKQEILLGIVGGVFVMEAFSVIFQVASFKSTGKRIFKMTPIHYHFQKIGWSEQKIVVRFWIIAFICALVALSTLKIR</sequence>
<accession>A0A933MK25</accession>
<evidence type="ECO:0000256" key="2">
    <source>
        <dbReference type="ARBA" id="ARBA00005583"/>
    </source>
</evidence>
<comment type="subcellular location">
    <subcellularLocation>
        <location evidence="7">Cell membrane</location>
        <topology evidence="7">Multi-pass membrane protein</topology>
    </subcellularLocation>
    <subcellularLocation>
        <location evidence="1">Membrane</location>
        <topology evidence="1">Multi-pass membrane protein</topology>
    </subcellularLocation>
</comment>
<dbReference type="HAMAP" id="MF_00038">
    <property type="entry name" value="MraY"/>
    <property type="match status" value="1"/>
</dbReference>
<feature type="transmembrane region" description="Helical" evidence="7">
    <location>
        <begin position="27"/>
        <end position="48"/>
    </location>
</feature>
<keyword evidence="7" id="KW-0131">Cell cycle</keyword>
<dbReference type="PANTHER" id="PTHR22926:SF5">
    <property type="entry name" value="PHOSPHO-N-ACETYLMURAMOYL-PENTAPEPTIDE-TRANSFERASE HOMOLOG"/>
    <property type="match status" value="1"/>
</dbReference>
<evidence type="ECO:0000256" key="4">
    <source>
        <dbReference type="ARBA" id="ARBA00022692"/>
    </source>
</evidence>
<dbReference type="InterPro" id="IPR003524">
    <property type="entry name" value="PNAcMuramoyl-5peptid_Trfase"/>
</dbReference>
<comment type="caution">
    <text evidence="10">The sequence shown here is derived from an EMBL/GenBank/DDBJ whole genome shotgun (WGS) entry which is preliminary data.</text>
</comment>
<dbReference type="PROSITE" id="PS01348">
    <property type="entry name" value="MRAY_2"/>
    <property type="match status" value="1"/>
</dbReference>
<feature type="transmembrane region" description="Helical" evidence="7">
    <location>
        <begin position="240"/>
        <end position="257"/>
    </location>
</feature>
<keyword evidence="7 9" id="KW-0479">Metal-binding</keyword>
<dbReference type="GO" id="GO:0051301">
    <property type="term" value="P:cell division"/>
    <property type="evidence" value="ECO:0007669"/>
    <property type="project" value="UniProtKB-KW"/>
</dbReference>
<comment type="cofactor">
    <cofactor evidence="7 9">
        <name>Mg(2+)</name>
        <dbReference type="ChEBI" id="CHEBI:18420"/>
    </cofactor>
</comment>
<keyword evidence="4 7" id="KW-0812">Transmembrane</keyword>
<dbReference type="AlphaFoldDB" id="A0A933MK25"/>
<keyword evidence="7" id="KW-1003">Cell membrane</keyword>
<dbReference type="EMBL" id="JACQXR010000061">
    <property type="protein sequence ID" value="MBI4726573.1"/>
    <property type="molecule type" value="Genomic_DNA"/>
</dbReference>
<dbReference type="GO" id="GO:0008360">
    <property type="term" value="P:regulation of cell shape"/>
    <property type="evidence" value="ECO:0007669"/>
    <property type="project" value="UniProtKB-KW"/>
</dbReference>
<keyword evidence="7 9" id="KW-0460">Magnesium</keyword>
<keyword evidence="7" id="KW-0961">Cell wall biogenesis/degradation</keyword>
<dbReference type="InterPro" id="IPR000715">
    <property type="entry name" value="Glycosyl_transferase_4"/>
</dbReference>
<dbReference type="GO" id="GO:0071555">
    <property type="term" value="P:cell wall organization"/>
    <property type="evidence" value="ECO:0007669"/>
    <property type="project" value="UniProtKB-KW"/>
</dbReference>
<dbReference type="InterPro" id="IPR018480">
    <property type="entry name" value="PNAcMuramoyl-5peptid_Trfase_CS"/>
</dbReference>
<evidence type="ECO:0000313" key="11">
    <source>
        <dbReference type="Proteomes" id="UP000736328"/>
    </source>
</evidence>
<dbReference type="GO" id="GO:0009252">
    <property type="term" value="P:peptidoglycan biosynthetic process"/>
    <property type="evidence" value="ECO:0007669"/>
    <property type="project" value="UniProtKB-UniRule"/>
</dbReference>
<feature type="binding site" evidence="9">
    <location>
        <position position="268"/>
    </location>
    <ligand>
        <name>Mg(2+)</name>
        <dbReference type="ChEBI" id="CHEBI:18420"/>
    </ligand>
</feature>
<feature type="transmembrane region" description="Helical" evidence="7">
    <location>
        <begin position="201"/>
        <end position="220"/>
    </location>
</feature>
<keyword evidence="6 7" id="KW-0472">Membrane</keyword>
<keyword evidence="7" id="KW-0133">Cell shape</keyword>
<evidence type="ECO:0000256" key="8">
    <source>
        <dbReference type="NCBIfam" id="TIGR00445"/>
    </source>
</evidence>
<organism evidence="10 11">
    <name type="scientific">candidate division TA06 bacterium</name>
    <dbReference type="NCBI Taxonomy" id="2250710"/>
    <lineage>
        <taxon>Bacteria</taxon>
        <taxon>Bacteria division TA06</taxon>
    </lineage>
</organism>
<protein>
    <recommendedName>
        <fullName evidence="7 8">Phospho-N-acetylmuramoyl-pentapeptide-transferase</fullName>
        <ecNumber evidence="7 8">2.7.8.13</ecNumber>
    </recommendedName>
    <alternativeName>
        <fullName evidence="7">UDP-MurNAc-pentapeptide phosphotransferase</fullName>
    </alternativeName>
</protein>
<keyword evidence="5 7" id="KW-1133">Transmembrane helix</keyword>
<evidence type="ECO:0000256" key="7">
    <source>
        <dbReference type="HAMAP-Rule" id="MF_00038"/>
    </source>
</evidence>
<evidence type="ECO:0000256" key="3">
    <source>
        <dbReference type="ARBA" id="ARBA00022679"/>
    </source>
</evidence>
<evidence type="ECO:0000256" key="6">
    <source>
        <dbReference type="ARBA" id="ARBA00023136"/>
    </source>
</evidence>
<comment type="pathway">
    <text evidence="7">Cell wall biogenesis; peptidoglycan biosynthesis.</text>
</comment>
<dbReference type="NCBIfam" id="TIGR00445">
    <property type="entry name" value="mraY"/>
    <property type="match status" value="1"/>
</dbReference>
<feature type="transmembrane region" description="Helical" evidence="7">
    <location>
        <begin position="339"/>
        <end position="358"/>
    </location>
</feature>
<proteinExistence type="inferred from homology"/>
<dbReference type="Proteomes" id="UP000736328">
    <property type="component" value="Unassembled WGS sequence"/>
</dbReference>
<feature type="transmembrane region" description="Helical" evidence="7">
    <location>
        <begin position="264"/>
        <end position="285"/>
    </location>
</feature>
<dbReference type="PANTHER" id="PTHR22926">
    <property type="entry name" value="PHOSPHO-N-ACETYLMURAMOYL-PENTAPEPTIDE-TRANSFERASE"/>
    <property type="match status" value="1"/>
</dbReference>